<organism evidence="1 2">
    <name type="scientific">Trichonephila clavipes</name>
    <name type="common">Golden silk orbweaver</name>
    <name type="synonym">Nephila clavipes</name>
    <dbReference type="NCBI Taxonomy" id="2585209"/>
    <lineage>
        <taxon>Eukaryota</taxon>
        <taxon>Metazoa</taxon>
        <taxon>Ecdysozoa</taxon>
        <taxon>Arthropoda</taxon>
        <taxon>Chelicerata</taxon>
        <taxon>Arachnida</taxon>
        <taxon>Araneae</taxon>
        <taxon>Araneomorphae</taxon>
        <taxon>Entelegynae</taxon>
        <taxon>Araneoidea</taxon>
        <taxon>Nephilidae</taxon>
        <taxon>Trichonephila</taxon>
    </lineage>
</organism>
<dbReference type="EMBL" id="BMAU01021276">
    <property type="protein sequence ID" value="GFY07657.1"/>
    <property type="molecule type" value="Genomic_DNA"/>
</dbReference>
<sequence>MKRFFSHILKRLFELQWGCGSPVVKASDPDRHVMCSSPVSIKRRRCRRKSPGGVEQRVTLQVRSIVTGKEARRSRSVDERLYLLMDDFETSVESFVPWEDCENSFKESFWSKSDEAAQLKQDGFKIEPLIPLLRF</sequence>
<evidence type="ECO:0000313" key="2">
    <source>
        <dbReference type="Proteomes" id="UP000887159"/>
    </source>
</evidence>
<accession>A0A8X6V7F1</accession>
<reference evidence="1" key="1">
    <citation type="submission" date="2020-08" db="EMBL/GenBank/DDBJ databases">
        <title>Multicomponent nature underlies the extraordinary mechanical properties of spider dragline silk.</title>
        <authorList>
            <person name="Kono N."/>
            <person name="Nakamura H."/>
            <person name="Mori M."/>
            <person name="Yoshida Y."/>
            <person name="Ohtoshi R."/>
            <person name="Malay A.D."/>
            <person name="Moran D.A.P."/>
            <person name="Tomita M."/>
            <person name="Numata K."/>
            <person name="Arakawa K."/>
        </authorList>
    </citation>
    <scope>NUCLEOTIDE SEQUENCE</scope>
</reference>
<keyword evidence="2" id="KW-1185">Reference proteome</keyword>
<dbReference type="AlphaFoldDB" id="A0A8X6V7F1"/>
<name>A0A8X6V7F1_TRICX</name>
<gene>
    <name evidence="1" type="ORF">TNCV_4095271</name>
</gene>
<comment type="caution">
    <text evidence="1">The sequence shown here is derived from an EMBL/GenBank/DDBJ whole genome shotgun (WGS) entry which is preliminary data.</text>
</comment>
<dbReference type="Proteomes" id="UP000887159">
    <property type="component" value="Unassembled WGS sequence"/>
</dbReference>
<protein>
    <submittedName>
        <fullName evidence="1">Uncharacterized protein</fullName>
    </submittedName>
</protein>
<proteinExistence type="predicted"/>
<evidence type="ECO:0000313" key="1">
    <source>
        <dbReference type="EMBL" id="GFY07657.1"/>
    </source>
</evidence>